<keyword evidence="1" id="KW-0436">Ligase</keyword>
<dbReference type="RefSeq" id="WP_069567196.1">
    <property type="nucleotide sequence ID" value="NZ_CP017157.1"/>
</dbReference>
<dbReference type="PROSITE" id="PS50975">
    <property type="entry name" value="ATP_GRASP"/>
    <property type="match status" value="1"/>
</dbReference>
<evidence type="ECO:0000313" key="7">
    <source>
        <dbReference type="Proteomes" id="UP000094094"/>
    </source>
</evidence>
<dbReference type="InterPro" id="IPR052032">
    <property type="entry name" value="ATP-dep_AA_Ligase"/>
</dbReference>
<dbReference type="Pfam" id="PF13535">
    <property type="entry name" value="ATP-grasp_4"/>
    <property type="match status" value="1"/>
</dbReference>
<dbReference type="Gene3D" id="3.40.50.20">
    <property type="match status" value="1"/>
</dbReference>
<reference evidence="6 7" key="1">
    <citation type="submission" date="2016-09" db="EMBL/GenBank/DDBJ databases">
        <title>Complete genome sequencing of Streptomyces lydicus 103 and metabolic pathways analysis of antibiotic biosynthesis.</title>
        <authorList>
            <person name="Jia N."/>
            <person name="Ding M.-Z."/>
            <person name="Gao F."/>
            <person name="Yuan Y.-J."/>
        </authorList>
    </citation>
    <scope>NUCLEOTIDE SEQUENCE [LARGE SCALE GENOMIC DNA]</scope>
    <source>
        <strain evidence="6 7">103</strain>
    </source>
</reference>
<dbReference type="Proteomes" id="UP000094094">
    <property type="component" value="Chromosome"/>
</dbReference>
<evidence type="ECO:0000256" key="4">
    <source>
        <dbReference type="PROSITE-ProRule" id="PRU00409"/>
    </source>
</evidence>
<feature type="domain" description="ATP-grasp" evidence="5">
    <location>
        <begin position="120"/>
        <end position="321"/>
    </location>
</feature>
<dbReference type="Pfam" id="PF18603">
    <property type="entry name" value="LAL_C2"/>
    <property type="match status" value="1"/>
</dbReference>
<dbReference type="InterPro" id="IPR011761">
    <property type="entry name" value="ATP-grasp"/>
</dbReference>
<evidence type="ECO:0000256" key="3">
    <source>
        <dbReference type="ARBA" id="ARBA00022840"/>
    </source>
</evidence>
<name>A0A1D7VF80_9ACTN</name>
<protein>
    <submittedName>
        <fullName evidence="6">Cysteine synthase</fullName>
    </submittedName>
</protein>
<accession>A0A1D7VF80</accession>
<evidence type="ECO:0000313" key="6">
    <source>
        <dbReference type="EMBL" id="AOP45361.1"/>
    </source>
</evidence>
<evidence type="ECO:0000256" key="1">
    <source>
        <dbReference type="ARBA" id="ARBA00022598"/>
    </source>
</evidence>
<evidence type="ECO:0000259" key="5">
    <source>
        <dbReference type="PROSITE" id="PS50975"/>
    </source>
</evidence>
<dbReference type="OrthoDB" id="24041at2"/>
<sequence>MHILMIECNPNGIAGIANALELGHDVTFVSADPDFYLGASPLAEAAFAHARCDVIKSAKVFSIDELERLAKEVHAAKPVHGVMTYSEYHTVHAASVARSLGLPGMSVDGALNARHKHRTRLTLQDTDVRQPRFVHVAEPTSGDAMEAAVREIGFPCVVKPSDGTASLHVLLLRDEEELAAYLAELASVADYGRGVTRIPDIVVEEFVEGELVSVEACVLKGGEIVNLGITDRNLSGFPYFIEMGLTYFRGHPLQDELFAMNEKVLEGLGIDFGFIHAEYILAADGPVLCEVNGRLTGGIVPQLMELSSGVNAYLEVIRQALGERPQLPIPGDLIASGHWFGSPVEGELVSIGFDRIKDAPGFVEALAYAKPGRQVSRLSKSNFDWLGHLIFTGKDRDEAAGRVQAALDDIEFTLSVQVAR</sequence>
<dbReference type="Gene3D" id="3.30.1490.20">
    <property type="entry name" value="ATP-grasp fold, A domain"/>
    <property type="match status" value="1"/>
</dbReference>
<dbReference type="InterPro" id="IPR041472">
    <property type="entry name" value="BL00235/CARNS1_N"/>
</dbReference>
<dbReference type="PANTHER" id="PTHR43585">
    <property type="entry name" value="FUMIPYRROLE BIOSYNTHESIS PROTEIN C"/>
    <property type="match status" value="1"/>
</dbReference>
<dbReference type="AlphaFoldDB" id="A0A1D7VF80"/>
<dbReference type="EMBL" id="CP017157">
    <property type="protein sequence ID" value="AOP45361.1"/>
    <property type="molecule type" value="Genomic_DNA"/>
</dbReference>
<dbReference type="PANTHER" id="PTHR43585:SF2">
    <property type="entry name" value="ATP-GRASP ENZYME FSQD"/>
    <property type="match status" value="1"/>
</dbReference>
<dbReference type="GO" id="GO:0016874">
    <property type="term" value="F:ligase activity"/>
    <property type="evidence" value="ECO:0007669"/>
    <property type="project" value="UniProtKB-KW"/>
</dbReference>
<keyword evidence="7" id="KW-1185">Reference proteome</keyword>
<proteinExistence type="predicted"/>
<dbReference type="InterPro" id="IPR040570">
    <property type="entry name" value="LAL_C2"/>
</dbReference>
<dbReference type="KEGG" id="slc:SL103_03095"/>
<dbReference type="SUPFAM" id="SSF56059">
    <property type="entry name" value="Glutathione synthetase ATP-binding domain-like"/>
    <property type="match status" value="1"/>
</dbReference>
<evidence type="ECO:0000256" key="2">
    <source>
        <dbReference type="ARBA" id="ARBA00022741"/>
    </source>
</evidence>
<dbReference type="GO" id="GO:0005524">
    <property type="term" value="F:ATP binding"/>
    <property type="evidence" value="ECO:0007669"/>
    <property type="project" value="UniProtKB-UniRule"/>
</dbReference>
<keyword evidence="2 4" id="KW-0547">Nucleotide-binding</keyword>
<dbReference type="GO" id="GO:0046872">
    <property type="term" value="F:metal ion binding"/>
    <property type="evidence" value="ECO:0007669"/>
    <property type="project" value="InterPro"/>
</dbReference>
<keyword evidence="3 4" id="KW-0067">ATP-binding</keyword>
<dbReference type="Gene3D" id="3.30.470.20">
    <property type="entry name" value="ATP-grasp fold, B domain"/>
    <property type="match status" value="1"/>
</dbReference>
<dbReference type="Pfam" id="PF18130">
    <property type="entry name" value="ATPgrasp_N"/>
    <property type="match status" value="1"/>
</dbReference>
<dbReference type="InterPro" id="IPR013815">
    <property type="entry name" value="ATP_grasp_subdomain_1"/>
</dbReference>
<organism evidence="6 7">
    <name type="scientific">Streptomyces lydicus</name>
    <dbReference type="NCBI Taxonomy" id="47763"/>
    <lineage>
        <taxon>Bacteria</taxon>
        <taxon>Bacillati</taxon>
        <taxon>Actinomycetota</taxon>
        <taxon>Actinomycetes</taxon>
        <taxon>Kitasatosporales</taxon>
        <taxon>Streptomycetaceae</taxon>
        <taxon>Streptomyces</taxon>
    </lineage>
</organism>
<gene>
    <name evidence="6" type="ORF">SL103_03095</name>
</gene>